<sequence length="252" mass="28819">MKGLRIKKSIIFTVLTAVLLGFIAFVEKTESTKTFNGIEVIVKGISDVYFVEEQEVIARLNNEFPELRQGTFMSDIHLAKIEKKVEKHPFVKRAEAFRDLKGKILVKIDQHKPIARVARPMAADGYVSSEGKILPTSPVYTSRVLIIEGPGAEVILESKDLSESHQDLLDMITYISNHKFWGAQIASMEIDRKGNIWLHQQVGRQIIEFGKPVELEEKFKKVEILYNEILPEKGWNTYSKVNVKYKDQIICE</sequence>
<gene>
    <name evidence="1" type="ORF">EL17_05335</name>
</gene>
<dbReference type="EMBL" id="JMIH01000014">
    <property type="protein sequence ID" value="KEO75095.1"/>
    <property type="molecule type" value="Genomic_DNA"/>
</dbReference>
<dbReference type="Proteomes" id="UP000027821">
    <property type="component" value="Unassembled WGS sequence"/>
</dbReference>
<protein>
    <submittedName>
        <fullName evidence="1">Cell division protein</fullName>
    </submittedName>
</protein>
<accession>A0A074L3U2</accession>
<proteinExistence type="predicted"/>
<dbReference type="AlphaFoldDB" id="A0A074L3U2"/>
<evidence type="ECO:0000313" key="1">
    <source>
        <dbReference type="EMBL" id="KEO75095.1"/>
    </source>
</evidence>
<comment type="caution">
    <text evidence="1">The sequence shown here is derived from an EMBL/GenBank/DDBJ whole genome shotgun (WGS) entry which is preliminary data.</text>
</comment>
<dbReference type="eggNOG" id="COG1589">
    <property type="taxonomic scope" value="Bacteria"/>
</dbReference>
<keyword evidence="1" id="KW-0131">Cell cycle</keyword>
<dbReference type="STRING" id="1048983.EL17_05335"/>
<reference evidence="1 2" key="1">
    <citation type="submission" date="2014-04" db="EMBL/GenBank/DDBJ databases">
        <title>Characterization and application of a salt tolerant electro-active bacterium.</title>
        <authorList>
            <person name="Yang L."/>
            <person name="Wei S."/>
            <person name="Tay Q.X.M."/>
        </authorList>
    </citation>
    <scope>NUCLEOTIDE SEQUENCE [LARGE SCALE GENOMIC DNA]</scope>
    <source>
        <strain evidence="1 2">LY1</strain>
    </source>
</reference>
<organism evidence="1 2">
    <name type="scientific">Anditalea andensis</name>
    <dbReference type="NCBI Taxonomy" id="1048983"/>
    <lineage>
        <taxon>Bacteria</taxon>
        <taxon>Pseudomonadati</taxon>
        <taxon>Bacteroidota</taxon>
        <taxon>Cytophagia</taxon>
        <taxon>Cytophagales</taxon>
        <taxon>Cytophagaceae</taxon>
        <taxon>Anditalea</taxon>
    </lineage>
</organism>
<name>A0A074L3U2_9BACT</name>
<keyword evidence="2" id="KW-1185">Reference proteome</keyword>
<keyword evidence="1" id="KW-0132">Cell division</keyword>
<dbReference type="GO" id="GO:0051301">
    <property type="term" value="P:cell division"/>
    <property type="evidence" value="ECO:0007669"/>
    <property type="project" value="UniProtKB-KW"/>
</dbReference>
<evidence type="ECO:0000313" key="2">
    <source>
        <dbReference type="Proteomes" id="UP000027821"/>
    </source>
</evidence>